<evidence type="ECO:0000256" key="1">
    <source>
        <dbReference type="SAM" id="MobiDB-lite"/>
    </source>
</evidence>
<dbReference type="AlphaFoldDB" id="Q13G18"/>
<reference evidence="2 3" key="1">
    <citation type="journal article" date="2006" name="Proc. Natl. Acad. Sci. U.S.A.">
        <title>Burkholderia xenovorans LB400 harbors a multi-replicon, 9.73-Mbp genome shaped for versatility.</title>
        <authorList>
            <person name="Chain P.S."/>
            <person name="Denef V.J."/>
            <person name="Konstantinidis K.T."/>
            <person name="Vergez L.M."/>
            <person name="Agullo L."/>
            <person name="Reyes V.L."/>
            <person name="Hauser L."/>
            <person name="Cordova M."/>
            <person name="Gomez L."/>
            <person name="Gonzalez M."/>
            <person name="Land M."/>
            <person name="Lao V."/>
            <person name="Larimer F."/>
            <person name="LiPuma J.J."/>
            <person name="Mahenthiralingam E."/>
            <person name="Malfatti S.A."/>
            <person name="Marx C.J."/>
            <person name="Parnell J.J."/>
            <person name="Ramette A."/>
            <person name="Richardson P."/>
            <person name="Seeger M."/>
            <person name="Smith D."/>
            <person name="Spilker T."/>
            <person name="Sul W.J."/>
            <person name="Tsoi T.V."/>
            <person name="Ulrich L.E."/>
            <person name="Zhulin I.B."/>
            <person name="Tiedje J.M."/>
        </authorList>
    </citation>
    <scope>NUCLEOTIDE SEQUENCE [LARGE SCALE GENOMIC DNA]</scope>
    <source>
        <strain evidence="2 3">LB400</strain>
    </source>
</reference>
<dbReference type="KEGG" id="bxe:Bxe_C1105"/>
<gene>
    <name evidence="2" type="ORF">Bxe_C1105</name>
</gene>
<proteinExistence type="predicted"/>
<dbReference type="EMBL" id="CP000272">
    <property type="protein sequence ID" value="ABE36971.1"/>
    <property type="molecule type" value="Genomic_DNA"/>
</dbReference>
<evidence type="ECO:0000313" key="2">
    <source>
        <dbReference type="EMBL" id="ABE36971.1"/>
    </source>
</evidence>
<sequence>MDEVKRVFVKAGARLNNRTENGHQATRERERRVDAFGSPSARRDSCRALVRSTGTSLYRKQLCERFAAQVALYRACPESVRCVRKPTSSAPLHCRQFNVAEFGRELARRPVGRTVSTGMPGHHALHGHNDTACFKCYVPRVSNGKNGAA</sequence>
<feature type="region of interest" description="Disordered" evidence="1">
    <location>
        <begin position="17"/>
        <end position="39"/>
    </location>
</feature>
<evidence type="ECO:0008006" key="4">
    <source>
        <dbReference type="Google" id="ProtNLM"/>
    </source>
</evidence>
<dbReference type="Proteomes" id="UP000001817">
    <property type="component" value="Chromosome 3"/>
</dbReference>
<name>Q13G18_PARXL</name>
<feature type="compositionally biased region" description="Basic and acidic residues" evidence="1">
    <location>
        <begin position="25"/>
        <end position="34"/>
    </location>
</feature>
<keyword evidence="3" id="KW-1185">Reference proteome</keyword>
<evidence type="ECO:0000313" key="3">
    <source>
        <dbReference type="Proteomes" id="UP000001817"/>
    </source>
</evidence>
<organism evidence="2 3">
    <name type="scientific">Paraburkholderia xenovorans (strain LB400)</name>
    <dbReference type="NCBI Taxonomy" id="266265"/>
    <lineage>
        <taxon>Bacteria</taxon>
        <taxon>Pseudomonadati</taxon>
        <taxon>Pseudomonadota</taxon>
        <taxon>Betaproteobacteria</taxon>
        <taxon>Burkholderiales</taxon>
        <taxon>Burkholderiaceae</taxon>
        <taxon>Paraburkholderia</taxon>
    </lineage>
</organism>
<protein>
    <recommendedName>
        <fullName evidence="4">Transposase</fullName>
    </recommendedName>
</protein>
<accession>Q13G18</accession>